<reference evidence="2" key="1">
    <citation type="submission" date="2020-05" db="EMBL/GenBank/DDBJ databases">
        <authorList>
            <person name="Chiriac C."/>
            <person name="Salcher M."/>
            <person name="Ghai R."/>
            <person name="Kavagutti S V."/>
        </authorList>
    </citation>
    <scope>NUCLEOTIDE SEQUENCE</scope>
</reference>
<dbReference type="InterPro" id="IPR023171">
    <property type="entry name" value="Na/H_antiporter_dom_sf"/>
</dbReference>
<gene>
    <name evidence="2" type="ORF">UFOPK3482_00926</name>
</gene>
<keyword evidence="1" id="KW-0812">Transmembrane</keyword>
<organism evidence="2">
    <name type="scientific">freshwater metagenome</name>
    <dbReference type="NCBI Taxonomy" id="449393"/>
    <lineage>
        <taxon>unclassified sequences</taxon>
        <taxon>metagenomes</taxon>
        <taxon>ecological metagenomes</taxon>
    </lineage>
</organism>
<dbReference type="GO" id="GO:0016020">
    <property type="term" value="C:membrane"/>
    <property type="evidence" value="ECO:0007669"/>
    <property type="project" value="InterPro"/>
</dbReference>
<evidence type="ECO:0000256" key="1">
    <source>
        <dbReference type="SAM" id="Phobius"/>
    </source>
</evidence>
<name>A0A6J7ETT2_9ZZZZ</name>
<evidence type="ECO:0000313" key="2">
    <source>
        <dbReference type="EMBL" id="CAB4887072.1"/>
    </source>
</evidence>
<dbReference type="InterPro" id="IPR004670">
    <property type="entry name" value="NhaA"/>
</dbReference>
<proteinExistence type="predicted"/>
<dbReference type="AlphaFoldDB" id="A0A6J7ETT2"/>
<dbReference type="GO" id="GO:0006885">
    <property type="term" value="P:regulation of pH"/>
    <property type="evidence" value="ECO:0007669"/>
    <property type="project" value="InterPro"/>
</dbReference>
<dbReference type="EMBL" id="CAFBLZ010000082">
    <property type="protein sequence ID" value="CAB4887072.1"/>
    <property type="molecule type" value="Genomic_DNA"/>
</dbReference>
<keyword evidence="1" id="KW-1133">Transmembrane helix</keyword>
<accession>A0A6J7ETT2</accession>
<keyword evidence="1" id="KW-0472">Membrane</keyword>
<feature type="transmembrane region" description="Helical" evidence="1">
    <location>
        <begin position="12"/>
        <end position="34"/>
    </location>
</feature>
<dbReference type="GO" id="GO:0006814">
    <property type="term" value="P:sodium ion transport"/>
    <property type="evidence" value="ECO:0007669"/>
    <property type="project" value="InterPro"/>
</dbReference>
<sequence>MRLPSALDIREVVGVGFLSGMGMTVSLVIAEIAISDTAVLAQIRSGLFLAALLSGLLGVLWLRRFPADLKK</sequence>
<dbReference type="Pfam" id="PF06965">
    <property type="entry name" value="Na_H_antiport_1"/>
    <property type="match status" value="1"/>
</dbReference>
<protein>
    <submittedName>
        <fullName evidence="2">Unannotated protein</fullName>
    </submittedName>
</protein>
<dbReference type="Gene3D" id="1.20.1530.10">
    <property type="entry name" value="Na+/H+ antiporter like domain"/>
    <property type="match status" value="1"/>
</dbReference>
<feature type="transmembrane region" description="Helical" evidence="1">
    <location>
        <begin position="40"/>
        <end position="62"/>
    </location>
</feature>